<name>A0A0S7BYJ3_9BACT</name>
<keyword evidence="1" id="KW-0732">Signal</keyword>
<dbReference type="STRING" id="1678841.TBC1_111449"/>
<sequence length="164" mass="18484">MQTMKSKVIIVALLLTLTATLSLQAQNYRTGLGARLGFFNGITVKHFVGNSNAIEGIATFRWGGFALTGLYEWQKPIKGAPGLDYFLGLGGHIGVWHNDRYYWYDGDRRDGHFSIVGVDFIAGLEYTLQEVPFNFSLDWKPAFNLIGDRHWWGDGVALSIRYTF</sequence>
<feature type="signal peptide" evidence="1">
    <location>
        <begin position="1"/>
        <end position="25"/>
    </location>
</feature>
<evidence type="ECO:0000313" key="3">
    <source>
        <dbReference type="Proteomes" id="UP000053091"/>
    </source>
</evidence>
<gene>
    <name evidence="2" type="ORF">TBC1_111449</name>
</gene>
<evidence type="ECO:0000256" key="1">
    <source>
        <dbReference type="SAM" id="SignalP"/>
    </source>
</evidence>
<feature type="chain" id="PRO_5006633299" description="Outer membrane protein beta-barrel domain" evidence="1">
    <location>
        <begin position="26"/>
        <end position="164"/>
    </location>
</feature>
<dbReference type="AlphaFoldDB" id="A0A0S7BYJ3"/>
<protein>
    <recommendedName>
        <fullName evidence="4">Outer membrane protein beta-barrel domain</fullName>
    </recommendedName>
</protein>
<reference evidence="2" key="1">
    <citation type="journal article" date="2015" name="Genome Announc.">
        <title>Draft Genome Sequence of Bacteroidales Strain TBC1, a Novel Isolate from a Methanogenic Wastewater Treatment System.</title>
        <authorList>
            <person name="Tourlousse D.M."/>
            <person name="Matsuura N."/>
            <person name="Sun L."/>
            <person name="Toyonaga M."/>
            <person name="Kuroda K."/>
            <person name="Ohashi A."/>
            <person name="Cruz R."/>
            <person name="Yamaguchi T."/>
            <person name="Sekiguchi Y."/>
        </authorList>
    </citation>
    <scope>NUCLEOTIDE SEQUENCE [LARGE SCALE GENOMIC DNA]</scope>
    <source>
        <strain evidence="2">TBC1</strain>
    </source>
</reference>
<dbReference type="Proteomes" id="UP000053091">
    <property type="component" value="Unassembled WGS sequence"/>
</dbReference>
<keyword evidence="3" id="KW-1185">Reference proteome</keyword>
<dbReference type="EMBL" id="DF968182">
    <property type="protein sequence ID" value="GAP43298.1"/>
    <property type="molecule type" value="Genomic_DNA"/>
</dbReference>
<evidence type="ECO:0008006" key="4">
    <source>
        <dbReference type="Google" id="ProtNLM"/>
    </source>
</evidence>
<evidence type="ECO:0000313" key="2">
    <source>
        <dbReference type="EMBL" id="GAP43298.1"/>
    </source>
</evidence>
<dbReference type="PATRIC" id="fig|1678841.3.peg.1626"/>
<organism evidence="2">
    <name type="scientific">Lentimicrobium saccharophilum</name>
    <dbReference type="NCBI Taxonomy" id="1678841"/>
    <lineage>
        <taxon>Bacteria</taxon>
        <taxon>Pseudomonadati</taxon>
        <taxon>Bacteroidota</taxon>
        <taxon>Bacteroidia</taxon>
        <taxon>Bacteroidales</taxon>
        <taxon>Lentimicrobiaceae</taxon>
        <taxon>Lentimicrobium</taxon>
    </lineage>
</organism>
<accession>A0A0S7BYJ3</accession>
<proteinExistence type="predicted"/>